<keyword evidence="3" id="KW-0472">Membrane</keyword>
<organism evidence="4 5">
    <name type="scientific">Gracilimonas sediminicola</name>
    <dbReference type="NCBI Taxonomy" id="2952158"/>
    <lineage>
        <taxon>Bacteria</taxon>
        <taxon>Pseudomonadati</taxon>
        <taxon>Balneolota</taxon>
        <taxon>Balneolia</taxon>
        <taxon>Balneolales</taxon>
        <taxon>Balneolaceae</taxon>
        <taxon>Gracilimonas</taxon>
    </lineage>
</organism>
<dbReference type="AlphaFoldDB" id="A0A9X2RF26"/>
<feature type="region of interest" description="Disordered" evidence="2">
    <location>
        <begin position="1"/>
        <end position="42"/>
    </location>
</feature>
<keyword evidence="5" id="KW-1185">Reference proteome</keyword>
<dbReference type="RefSeq" id="WP_255135306.1">
    <property type="nucleotide sequence ID" value="NZ_JANDBC010000002.1"/>
</dbReference>
<feature type="coiled-coil region" evidence="1">
    <location>
        <begin position="75"/>
        <end position="102"/>
    </location>
</feature>
<evidence type="ECO:0000256" key="3">
    <source>
        <dbReference type="SAM" id="Phobius"/>
    </source>
</evidence>
<gene>
    <name evidence="4" type="ORF">NM125_12610</name>
</gene>
<proteinExistence type="predicted"/>
<protein>
    <submittedName>
        <fullName evidence="4">Uncharacterized protein</fullName>
    </submittedName>
</protein>
<keyword evidence="3" id="KW-0812">Transmembrane</keyword>
<accession>A0A9X2RF26</accession>
<keyword evidence="3" id="KW-1133">Transmembrane helix</keyword>
<reference evidence="4" key="1">
    <citation type="submission" date="2022-06" db="EMBL/GenBank/DDBJ databases">
        <title>Gracilimonas sp. CAU 1638 isolated from sea sediment.</title>
        <authorList>
            <person name="Kim W."/>
        </authorList>
    </citation>
    <scope>NUCLEOTIDE SEQUENCE</scope>
    <source>
        <strain evidence="4">CAU 1638</strain>
    </source>
</reference>
<dbReference type="Proteomes" id="UP001139125">
    <property type="component" value="Unassembled WGS sequence"/>
</dbReference>
<evidence type="ECO:0000313" key="4">
    <source>
        <dbReference type="EMBL" id="MCP9292421.1"/>
    </source>
</evidence>
<name>A0A9X2RF26_9BACT</name>
<evidence type="ECO:0000256" key="1">
    <source>
        <dbReference type="SAM" id="Coils"/>
    </source>
</evidence>
<evidence type="ECO:0000313" key="5">
    <source>
        <dbReference type="Proteomes" id="UP001139125"/>
    </source>
</evidence>
<feature type="transmembrane region" description="Helical" evidence="3">
    <location>
        <begin position="52"/>
        <end position="69"/>
    </location>
</feature>
<evidence type="ECO:0000256" key="2">
    <source>
        <dbReference type="SAM" id="MobiDB-lite"/>
    </source>
</evidence>
<keyword evidence="1" id="KW-0175">Coiled coil</keyword>
<sequence length="136" mass="15446">MIVQSPLKKHDIRPNLRKVSLPDNKSSSPKQRRTKHTAKANSKIGLPKVKPWKVIVGSIIIGALGLLYLTHVFSTQRLLDEVQTLEAEYNRARAQYDELKLRYDRMIGPAEIYRKAEEQGFVNGGPADKVIIIKKD</sequence>
<comment type="caution">
    <text evidence="4">The sequence shown here is derived from an EMBL/GenBank/DDBJ whole genome shotgun (WGS) entry which is preliminary data.</text>
</comment>
<dbReference type="EMBL" id="JANDBC010000002">
    <property type="protein sequence ID" value="MCP9292421.1"/>
    <property type="molecule type" value="Genomic_DNA"/>
</dbReference>